<feature type="domain" description="DUF5652" evidence="2">
    <location>
        <begin position="24"/>
        <end position="81"/>
    </location>
</feature>
<organism evidence="3 4">
    <name type="scientific">Leifsonia poae</name>
    <dbReference type="NCBI Taxonomy" id="110933"/>
    <lineage>
        <taxon>Bacteria</taxon>
        <taxon>Bacillati</taxon>
        <taxon>Actinomycetota</taxon>
        <taxon>Actinomycetes</taxon>
        <taxon>Micrococcales</taxon>
        <taxon>Microbacteriaceae</taxon>
        <taxon>Leifsonia</taxon>
    </lineage>
</organism>
<comment type="caution">
    <text evidence="3">The sequence shown here is derived from an EMBL/GenBank/DDBJ whole genome shotgun (WGS) entry which is preliminary data.</text>
</comment>
<evidence type="ECO:0000313" key="3">
    <source>
        <dbReference type="EMBL" id="GLJ76520.1"/>
    </source>
</evidence>
<feature type="transmembrane region" description="Helical" evidence="1">
    <location>
        <begin position="53"/>
        <end position="74"/>
    </location>
</feature>
<accession>A0A9W6H9R0</accession>
<keyword evidence="4" id="KW-1185">Reference proteome</keyword>
<dbReference type="EMBL" id="BSEN01000009">
    <property type="protein sequence ID" value="GLJ76520.1"/>
    <property type="molecule type" value="Genomic_DNA"/>
</dbReference>
<gene>
    <name evidence="3" type="ORF">GCM10017584_20940</name>
</gene>
<feature type="transmembrane region" description="Helical" evidence="1">
    <location>
        <begin position="21"/>
        <end position="41"/>
    </location>
</feature>
<reference evidence="3" key="2">
    <citation type="submission" date="2023-01" db="EMBL/GenBank/DDBJ databases">
        <authorList>
            <person name="Sun Q."/>
            <person name="Evtushenko L."/>
        </authorList>
    </citation>
    <scope>NUCLEOTIDE SEQUENCE</scope>
    <source>
        <strain evidence="3">VKM Ac-1401</strain>
    </source>
</reference>
<keyword evidence="1" id="KW-1133">Transmembrane helix</keyword>
<protein>
    <recommendedName>
        <fullName evidence="2">DUF5652 domain-containing protein</fullName>
    </recommendedName>
</protein>
<reference evidence="3" key="1">
    <citation type="journal article" date="2014" name="Int. J. Syst. Evol. Microbiol.">
        <title>Complete genome sequence of Corynebacterium casei LMG S-19264T (=DSM 44701T), isolated from a smear-ripened cheese.</title>
        <authorList>
            <consortium name="US DOE Joint Genome Institute (JGI-PGF)"/>
            <person name="Walter F."/>
            <person name="Albersmeier A."/>
            <person name="Kalinowski J."/>
            <person name="Ruckert C."/>
        </authorList>
    </citation>
    <scope>NUCLEOTIDE SEQUENCE</scope>
    <source>
        <strain evidence="3">VKM Ac-1401</strain>
    </source>
</reference>
<dbReference type="Proteomes" id="UP001142372">
    <property type="component" value="Unassembled WGS sequence"/>
</dbReference>
<evidence type="ECO:0000313" key="4">
    <source>
        <dbReference type="Proteomes" id="UP001142372"/>
    </source>
</evidence>
<dbReference type="InterPro" id="IPR043712">
    <property type="entry name" value="DUF5652"/>
</dbReference>
<evidence type="ECO:0000259" key="2">
    <source>
        <dbReference type="Pfam" id="PF18893"/>
    </source>
</evidence>
<keyword evidence="1" id="KW-0812">Transmembrane</keyword>
<dbReference type="AlphaFoldDB" id="A0A9W6H9R0"/>
<proteinExistence type="predicted"/>
<sequence length="105" mass="11568">MLHSKSTDHIHHNHNYNHMPSPGAQAAIAAAVVWTLAWKGASLWRAAKNDSKPWFGVLLVSNTLGILDAIYLFGVDGARRRHERDDAVLRAAVGEPEQLGHPQET</sequence>
<evidence type="ECO:0000256" key="1">
    <source>
        <dbReference type="SAM" id="Phobius"/>
    </source>
</evidence>
<dbReference type="Pfam" id="PF18893">
    <property type="entry name" value="DUF5652"/>
    <property type="match status" value="1"/>
</dbReference>
<name>A0A9W6H9R0_9MICO</name>
<keyword evidence="1" id="KW-0472">Membrane</keyword>